<dbReference type="AlphaFoldDB" id="A0A2M6YQD0"/>
<dbReference type="PANTHER" id="PTHR23416">
    <property type="entry name" value="SIALIC ACID SYNTHASE-RELATED"/>
    <property type="match status" value="1"/>
</dbReference>
<dbReference type="InterPro" id="IPR011004">
    <property type="entry name" value="Trimer_LpxA-like_sf"/>
</dbReference>
<name>A0A2M6YQD0_9BACT</name>
<comment type="caution">
    <text evidence="4">The sequence shown here is derived from an EMBL/GenBank/DDBJ whole genome shotgun (WGS) entry which is preliminary data.</text>
</comment>
<evidence type="ECO:0000313" key="5">
    <source>
        <dbReference type="Proteomes" id="UP000229559"/>
    </source>
</evidence>
<evidence type="ECO:0000256" key="2">
    <source>
        <dbReference type="ARBA" id="ARBA00022679"/>
    </source>
</evidence>
<keyword evidence="4" id="KW-0012">Acyltransferase</keyword>
<dbReference type="CDD" id="cd04647">
    <property type="entry name" value="LbH_MAT_like"/>
    <property type="match status" value="1"/>
</dbReference>
<evidence type="ECO:0000313" key="4">
    <source>
        <dbReference type="EMBL" id="PIU33323.1"/>
    </source>
</evidence>
<evidence type="ECO:0000256" key="3">
    <source>
        <dbReference type="ARBA" id="ARBA00022737"/>
    </source>
</evidence>
<gene>
    <name evidence="4" type="ORF">COT04_00640</name>
</gene>
<keyword evidence="3" id="KW-0677">Repeat</keyword>
<accession>A0A2M6YQD0</accession>
<proteinExistence type="inferred from homology"/>
<dbReference type="Gene3D" id="2.160.10.10">
    <property type="entry name" value="Hexapeptide repeat proteins"/>
    <property type="match status" value="1"/>
</dbReference>
<reference evidence="5" key="1">
    <citation type="submission" date="2017-09" db="EMBL/GenBank/DDBJ databases">
        <title>Depth-based differentiation of microbial function through sediment-hosted aquifers and enrichment of novel symbionts in the deep terrestrial subsurface.</title>
        <authorList>
            <person name="Probst A.J."/>
            <person name="Ladd B."/>
            <person name="Jarett J.K."/>
            <person name="Geller-Mcgrath D.E."/>
            <person name="Sieber C.M.K."/>
            <person name="Emerson J.B."/>
            <person name="Anantharaman K."/>
            <person name="Thomas B.C."/>
            <person name="Malmstrom R."/>
            <person name="Stieglmeier M."/>
            <person name="Klingl A."/>
            <person name="Woyke T."/>
            <person name="Ryan C.M."/>
            <person name="Banfield J.F."/>
        </authorList>
    </citation>
    <scope>NUCLEOTIDE SEQUENCE [LARGE SCALE GENOMIC DNA]</scope>
</reference>
<keyword evidence="2 4" id="KW-0808">Transferase</keyword>
<evidence type="ECO:0000256" key="1">
    <source>
        <dbReference type="ARBA" id="ARBA00007274"/>
    </source>
</evidence>
<dbReference type="GO" id="GO:0005829">
    <property type="term" value="C:cytosol"/>
    <property type="evidence" value="ECO:0007669"/>
    <property type="project" value="TreeGrafter"/>
</dbReference>
<comment type="similarity">
    <text evidence="1">Belongs to the transferase hexapeptide repeat family.</text>
</comment>
<sequence>MIKDKNGRDLSLDEALPKINKRIIAVLLEFQLMLLRWTGYVPSHSWRCFVYRLAGIKIGKGSVVHMWANFFQPKNIKIGEDTIIGDHCFLDGRASLKIGDHTDIASQVLIYNSEHDVHDESFKVIEQPVEIGDYVFIGPRAIILPGVKIGKGAIIGAGAVVTKDVPAGKIVGGIPAQVIGERGLKEFKYRLGRASLFQ</sequence>
<dbReference type="EMBL" id="PEXA01000019">
    <property type="protein sequence ID" value="PIU33323.1"/>
    <property type="molecule type" value="Genomic_DNA"/>
</dbReference>
<dbReference type="Pfam" id="PF00132">
    <property type="entry name" value="Hexapep"/>
    <property type="match status" value="1"/>
</dbReference>
<dbReference type="InterPro" id="IPR051159">
    <property type="entry name" value="Hexapeptide_acetyltransf"/>
</dbReference>
<organism evidence="4 5">
    <name type="scientific">Candidatus Shapirobacteria bacterium CG07_land_8_20_14_0_80_39_12</name>
    <dbReference type="NCBI Taxonomy" id="1974480"/>
    <lineage>
        <taxon>Bacteria</taxon>
        <taxon>Candidatus Shapironibacteriota</taxon>
    </lineage>
</organism>
<dbReference type="InterPro" id="IPR001451">
    <property type="entry name" value="Hexapep"/>
</dbReference>
<dbReference type="SUPFAM" id="SSF51161">
    <property type="entry name" value="Trimeric LpxA-like enzymes"/>
    <property type="match status" value="1"/>
</dbReference>
<dbReference type="GO" id="GO:0008374">
    <property type="term" value="F:O-acyltransferase activity"/>
    <property type="evidence" value="ECO:0007669"/>
    <property type="project" value="TreeGrafter"/>
</dbReference>
<dbReference type="Proteomes" id="UP000229559">
    <property type="component" value="Unassembled WGS sequence"/>
</dbReference>
<dbReference type="InterPro" id="IPR018357">
    <property type="entry name" value="Hexapep_transf_CS"/>
</dbReference>
<protein>
    <submittedName>
        <fullName evidence="4">Acyltransferase</fullName>
    </submittedName>
</protein>
<dbReference type="PROSITE" id="PS00101">
    <property type="entry name" value="HEXAPEP_TRANSFERASES"/>
    <property type="match status" value="1"/>
</dbReference>
<dbReference type="PANTHER" id="PTHR23416:SF23">
    <property type="entry name" value="ACETYLTRANSFERASE C18B11.09C-RELATED"/>
    <property type="match status" value="1"/>
</dbReference>